<evidence type="ECO:0008006" key="4">
    <source>
        <dbReference type="Google" id="ProtNLM"/>
    </source>
</evidence>
<sequence length="39" mass="3936">MIPHHSCCTCGGTGLINDDQGEAATCLDCFGTGIDNHGA</sequence>
<evidence type="ECO:0000313" key="2">
    <source>
        <dbReference type="EMBL" id="SDR23735.1"/>
    </source>
</evidence>
<evidence type="ECO:0000313" key="3">
    <source>
        <dbReference type="Proteomes" id="UP000217103"/>
    </source>
</evidence>
<dbReference type="EMBL" id="FNKK01000002">
    <property type="protein sequence ID" value="SDR23735.1"/>
    <property type="molecule type" value="Genomic_DNA"/>
</dbReference>
<organism evidence="1 3">
    <name type="scientific">Thermostaphylospora chromogena</name>
    <dbReference type="NCBI Taxonomy" id="35622"/>
    <lineage>
        <taxon>Bacteria</taxon>
        <taxon>Bacillati</taxon>
        <taxon>Actinomycetota</taxon>
        <taxon>Actinomycetes</taxon>
        <taxon>Streptosporangiales</taxon>
        <taxon>Thermomonosporaceae</taxon>
        <taxon>Thermostaphylospora</taxon>
    </lineage>
</organism>
<accession>A0A1H1FWW5</accession>
<dbReference type="STRING" id="35622.SAMN04489764_3234"/>
<reference evidence="1 3" key="1">
    <citation type="submission" date="2016-10" db="EMBL/GenBank/DDBJ databases">
        <authorList>
            <person name="de Groot N.N."/>
        </authorList>
    </citation>
    <scope>NUCLEOTIDE SEQUENCE [LARGE SCALE GENOMIC DNA]</scope>
    <source>
        <strain evidence="1 3">DSM 43794</strain>
    </source>
</reference>
<evidence type="ECO:0000313" key="1">
    <source>
        <dbReference type="EMBL" id="SDR05447.1"/>
    </source>
</evidence>
<protein>
    <recommendedName>
        <fullName evidence="4">Molecular chaperone DnaJ</fullName>
    </recommendedName>
</protein>
<proteinExistence type="predicted"/>
<dbReference type="Proteomes" id="UP000217103">
    <property type="component" value="Unassembled WGS sequence"/>
</dbReference>
<dbReference type="AlphaFoldDB" id="A0A1H1FWW5"/>
<keyword evidence="3" id="KW-1185">Reference proteome</keyword>
<dbReference type="EMBL" id="FNKK01000002">
    <property type="protein sequence ID" value="SDR05447.1"/>
    <property type="molecule type" value="Genomic_DNA"/>
</dbReference>
<name>A0A1H1FWW5_9ACTN</name>
<gene>
    <name evidence="1" type="ORF">SAMN04489764_3234</name>
    <name evidence="2" type="ORF">SAMN04489764_4339</name>
</gene>